<dbReference type="PANTHER" id="PTHR13148">
    <property type="entry name" value="PER1-RELATED"/>
    <property type="match status" value="1"/>
</dbReference>
<proteinExistence type="inferred from homology"/>
<keyword evidence="7" id="KW-0333">Golgi apparatus</keyword>
<keyword evidence="2 7" id="KW-0337">GPI-anchor biosynthesis</keyword>
<evidence type="ECO:0000256" key="6">
    <source>
        <dbReference type="ARBA" id="ARBA00023136"/>
    </source>
</evidence>
<name>V4S4Z9_CITCL</name>
<accession>V4S4Z9</accession>
<comment type="similarity">
    <text evidence="7">Belongs to the PGAP3 family.</text>
</comment>
<feature type="chain" id="PRO_5016486210" description="Post-GPI attachment to proteins factor 3" evidence="7">
    <location>
        <begin position="25"/>
        <end position="235"/>
    </location>
</feature>
<keyword evidence="6 7" id="KW-0472">Membrane</keyword>
<dbReference type="EMBL" id="KI537036">
    <property type="protein sequence ID" value="ESR35442.1"/>
    <property type="molecule type" value="Genomic_DNA"/>
</dbReference>
<dbReference type="Gramene" id="ESR35442">
    <property type="protein sequence ID" value="ESR35442"/>
    <property type="gene ID" value="CICLE_v10005304mg"/>
</dbReference>
<evidence type="ECO:0000256" key="1">
    <source>
        <dbReference type="ARBA" id="ARBA00004127"/>
    </source>
</evidence>
<feature type="transmembrane region" description="Helical" evidence="7">
    <location>
        <begin position="126"/>
        <end position="149"/>
    </location>
</feature>
<dbReference type="KEGG" id="cic:CICLE_v10005304mg"/>
<evidence type="ECO:0000313" key="9">
    <source>
        <dbReference type="Proteomes" id="UP000030687"/>
    </source>
</evidence>
<comment type="caution">
    <text evidence="7">Lacks conserved residue(s) required for the propagation of feature annotation.</text>
</comment>
<protein>
    <recommendedName>
        <fullName evidence="7">Post-GPI attachment to proteins factor 3</fullName>
    </recommendedName>
</protein>
<feature type="signal peptide" evidence="7">
    <location>
        <begin position="1"/>
        <end position="24"/>
    </location>
</feature>
<evidence type="ECO:0000256" key="5">
    <source>
        <dbReference type="ARBA" id="ARBA00022989"/>
    </source>
</evidence>
<dbReference type="AlphaFoldDB" id="V4S4Z9"/>
<keyword evidence="4 7" id="KW-0732">Signal</keyword>
<dbReference type="PROSITE" id="PS51257">
    <property type="entry name" value="PROKAR_LIPOPROTEIN"/>
    <property type="match status" value="1"/>
</dbReference>
<dbReference type="InterPro" id="IPR007217">
    <property type="entry name" value="Per1-like"/>
</dbReference>
<dbReference type="GO" id="GO:0005789">
    <property type="term" value="C:endoplasmic reticulum membrane"/>
    <property type="evidence" value="ECO:0007669"/>
    <property type="project" value="TreeGrafter"/>
</dbReference>
<dbReference type="PANTHER" id="PTHR13148:SF0">
    <property type="entry name" value="POST-GPI ATTACHMENT TO PROTEINS FACTOR 3"/>
    <property type="match status" value="1"/>
</dbReference>
<dbReference type="GO" id="GO:0000139">
    <property type="term" value="C:Golgi membrane"/>
    <property type="evidence" value="ECO:0007669"/>
    <property type="project" value="UniProtKB-SubCell"/>
</dbReference>
<keyword evidence="9" id="KW-1185">Reference proteome</keyword>
<sequence length="235" mass="26798">MHMATRNWVALFVVLSCLLGVLDASAGDADPLYRACVKQCEETGCVGQKCFPHCKFSSDGASINGPWYMQEPLYLQWKKWDCLSDCRYNCMVDREIKRDALGHGPVKYHGKWPFIRVYGIQEPASVAFSVLNLAMHFHGWLSFFILLYYKLPLKQTKKAYYEFSPLWHIYGFLSMNSWFWSAVFHSRMEHESLCCHGSGSASHLGNLGWYHSASFSLEVVGGGVRRCPCNAARNL</sequence>
<keyword evidence="3 7" id="KW-0812">Transmembrane</keyword>
<comment type="subcellular location">
    <subcellularLocation>
        <location evidence="1">Endomembrane system</location>
        <topology evidence="1">Multi-pass membrane protein</topology>
    </subcellularLocation>
    <subcellularLocation>
        <location evidence="7">Golgi apparatus membrane</location>
        <topology evidence="7">Multi-pass membrane protein</topology>
    </subcellularLocation>
</comment>
<gene>
    <name evidence="8" type="ORF">CICLE_v10005304mg</name>
</gene>
<evidence type="ECO:0000313" key="8">
    <source>
        <dbReference type="EMBL" id="ESR35442.1"/>
    </source>
</evidence>
<evidence type="ECO:0000256" key="2">
    <source>
        <dbReference type="ARBA" id="ARBA00022502"/>
    </source>
</evidence>
<evidence type="ECO:0000256" key="7">
    <source>
        <dbReference type="RuleBase" id="RU365066"/>
    </source>
</evidence>
<organism evidence="8 9">
    <name type="scientific">Citrus clementina</name>
    <name type="common">Clementine</name>
    <name type="synonym">Citrus deliciosa x Citrus sinensis</name>
    <dbReference type="NCBI Taxonomy" id="85681"/>
    <lineage>
        <taxon>Eukaryota</taxon>
        <taxon>Viridiplantae</taxon>
        <taxon>Streptophyta</taxon>
        <taxon>Embryophyta</taxon>
        <taxon>Tracheophyta</taxon>
        <taxon>Spermatophyta</taxon>
        <taxon>Magnoliopsida</taxon>
        <taxon>eudicotyledons</taxon>
        <taxon>Gunneridae</taxon>
        <taxon>Pentapetalae</taxon>
        <taxon>rosids</taxon>
        <taxon>malvids</taxon>
        <taxon>Sapindales</taxon>
        <taxon>Rutaceae</taxon>
        <taxon>Aurantioideae</taxon>
        <taxon>Citrus</taxon>
    </lineage>
</organism>
<dbReference type="Proteomes" id="UP000030687">
    <property type="component" value="Unassembled WGS sequence"/>
</dbReference>
<keyword evidence="5 7" id="KW-1133">Transmembrane helix</keyword>
<dbReference type="Pfam" id="PF04080">
    <property type="entry name" value="Per1"/>
    <property type="match status" value="1"/>
</dbReference>
<comment type="function">
    <text evidence="7">Involved in the lipid remodeling steps of GPI-anchor maturation.</text>
</comment>
<reference evidence="8 9" key="1">
    <citation type="submission" date="2013-10" db="EMBL/GenBank/DDBJ databases">
        <authorList>
            <consortium name="International Citrus Genome Consortium"/>
            <person name="Jenkins J."/>
            <person name="Schmutz J."/>
            <person name="Prochnik S."/>
            <person name="Rokhsar D."/>
            <person name="Gmitter F."/>
            <person name="Ollitrault P."/>
            <person name="Machado M."/>
            <person name="Talon M."/>
            <person name="Wincker P."/>
            <person name="Jaillon O."/>
            <person name="Morgante M."/>
        </authorList>
    </citation>
    <scope>NUCLEOTIDE SEQUENCE</scope>
    <source>
        <strain evidence="9">cv. Clemenules</strain>
    </source>
</reference>
<evidence type="ECO:0000256" key="3">
    <source>
        <dbReference type="ARBA" id="ARBA00022692"/>
    </source>
</evidence>
<evidence type="ECO:0000256" key="4">
    <source>
        <dbReference type="ARBA" id="ARBA00022729"/>
    </source>
</evidence>
<dbReference type="GO" id="GO:0016788">
    <property type="term" value="F:hydrolase activity, acting on ester bonds"/>
    <property type="evidence" value="ECO:0007669"/>
    <property type="project" value="TreeGrafter"/>
</dbReference>
<dbReference type="GO" id="GO:0006506">
    <property type="term" value="P:GPI anchor biosynthetic process"/>
    <property type="evidence" value="ECO:0007669"/>
    <property type="project" value="UniProtKB-KW"/>
</dbReference>